<organism evidence="1">
    <name type="scientific">Sheuella amnicola</name>
    <dbReference type="NCBI Taxonomy" id="2707330"/>
    <lineage>
        <taxon>Bacteria</taxon>
        <taxon>Pseudomonadati</taxon>
        <taxon>Pseudomonadota</taxon>
        <taxon>Betaproteobacteria</taxon>
        <taxon>Burkholderiales</taxon>
        <taxon>Alcaligenaceae</taxon>
        <taxon>Sheuella</taxon>
    </lineage>
</organism>
<sequence length="101" mass="11275">MIVLVEPDTDTYVGDVQGAAWADKNKNCRDIATNQNILKKIFIDLGLRQKFISVGLWTYVKFLYKKFLLEQLNITTHPSNSLLLLAASVIGQLTCAGDCVE</sequence>
<dbReference type="EMBL" id="JAAGRN010000003">
    <property type="protein sequence ID" value="NDY82789.1"/>
    <property type="molecule type" value="Genomic_DNA"/>
</dbReference>
<dbReference type="AlphaFoldDB" id="A0A6B2R050"/>
<name>A0A6B2R050_9BURK</name>
<comment type="caution">
    <text evidence="1">The sequence shown here is derived from an EMBL/GenBank/DDBJ whole genome shotgun (WGS) entry which is preliminary data.</text>
</comment>
<accession>A0A6B2R050</accession>
<dbReference type="RefSeq" id="WP_163652579.1">
    <property type="nucleotide sequence ID" value="NZ_JAAGRN010000003.1"/>
</dbReference>
<gene>
    <name evidence="1" type="ORF">G3I67_06045</name>
</gene>
<evidence type="ECO:0000313" key="1">
    <source>
        <dbReference type="EMBL" id="NDY82789.1"/>
    </source>
</evidence>
<protein>
    <submittedName>
        <fullName evidence="1">Uncharacterized protein</fullName>
    </submittedName>
</protein>
<proteinExistence type="predicted"/>
<reference evidence="1" key="1">
    <citation type="submission" date="2020-02" db="EMBL/GenBank/DDBJ databases">
        <authorList>
            <person name="Chen W.-M."/>
        </authorList>
    </citation>
    <scope>NUCLEOTIDE SEQUENCE</scope>
    <source>
        <strain evidence="1">NBD-18</strain>
    </source>
</reference>